<dbReference type="Proteomes" id="UP001434883">
    <property type="component" value="Unassembled WGS sequence"/>
</dbReference>
<proteinExistence type="predicted"/>
<feature type="non-terminal residue" evidence="1">
    <location>
        <position position="1"/>
    </location>
</feature>
<evidence type="ECO:0000313" key="2">
    <source>
        <dbReference type="Proteomes" id="UP001434883"/>
    </source>
</evidence>
<reference evidence="1 2" key="1">
    <citation type="submission" date="2021-06" db="EMBL/GenBank/DDBJ databases">
        <authorList>
            <person name="Palmer J.M."/>
        </authorList>
    </citation>
    <scope>NUCLEOTIDE SEQUENCE [LARGE SCALE GENOMIC DNA]</scope>
    <source>
        <strain evidence="1 2">XC_2019</strain>
        <tissue evidence="1">Muscle</tissue>
    </source>
</reference>
<accession>A0ABV0RBE5</accession>
<organism evidence="1 2">
    <name type="scientific">Xenoophorus captivus</name>
    <dbReference type="NCBI Taxonomy" id="1517983"/>
    <lineage>
        <taxon>Eukaryota</taxon>
        <taxon>Metazoa</taxon>
        <taxon>Chordata</taxon>
        <taxon>Craniata</taxon>
        <taxon>Vertebrata</taxon>
        <taxon>Euteleostomi</taxon>
        <taxon>Actinopterygii</taxon>
        <taxon>Neopterygii</taxon>
        <taxon>Teleostei</taxon>
        <taxon>Neoteleostei</taxon>
        <taxon>Acanthomorphata</taxon>
        <taxon>Ovalentaria</taxon>
        <taxon>Atherinomorphae</taxon>
        <taxon>Cyprinodontiformes</taxon>
        <taxon>Goodeidae</taxon>
        <taxon>Xenoophorus</taxon>
    </lineage>
</organism>
<evidence type="ECO:0000313" key="1">
    <source>
        <dbReference type="EMBL" id="MEQ2205470.1"/>
    </source>
</evidence>
<keyword evidence="2" id="KW-1185">Reference proteome</keyword>
<gene>
    <name evidence="1" type="ORF">XENOCAPTIV_030805</name>
</gene>
<sequence length="212" mass="23740">LRSHRLVPPAVGAQQTVYSVRLLRGALRGRVLYLCCLPVAPVRARSPPDTQRQHTLLMIRFIILLAQEEEKREIGAGNLLAAGKKIWLEIGPQMAPDNDVRLTGESGVVRQGRCAEPGVCVDTACLSPQWLEWWCRADRAGRVDRVRSAGWSLRRVCQLVRSRIQGSVPTESQWFWLDQVRSRSQHLKVAGQGEISARVPTKNKSFLSGNTK</sequence>
<dbReference type="EMBL" id="JAHRIN010042107">
    <property type="protein sequence ID" value="MEQ2205470.1"/>
    <property type="molecule type" value="Genomic_DNA"/>
</dbReference>
<protein>
    <submittedName>
        <fullName evidence="1">Uncharacterized protein</fullName>
    </submittedName>
</protein>
<name>A0ABV0RBE5_9TELE</name>
<comment type="caution">
    <text evidence="1">The sequence shown here is derived from an EMBL/GenBank/DDBJ whole genome shotgun (WGS) entry which is preliminary data.</text>
</comment>